<proteinExistence type="predicted"/>
<keyword evidence="2" id="KW-1185">Reference proteome</keyword>
<reference evidence="1 2" key="1">
    <citation type="submission" date="2018-12" db="EMBL/GenBank/DDBJ databases">
        <title>Flavobacterium sp. nov., isolated from glacier ice.</title>
        <authorList>
            <person name="Liu Q."/>
            <person name="Xin Y.-H."/>
        </authorList>
    </citation>
    <scope>NUCLEOTIDE SEQUENCE [LARGE SCALE GENOMIC DNA]</scope>
    <source>
        <strain evidence="1 2">RB1N8</strain>
    </source>
</reference>
<dbReference type="AlphaFoldDB" id="A0A3S0PL23"/>
<evidence type="ECO:0000313" key="2">
    <source>
        <dbReference type="Proteomes" id="UP000280825"/>
    </source>
</evidence>
<protein>
    <submittedName>
        <fullName evidence="1">Uncharacterized protein</fullName>
    </submittedName>
</protein>
<dbReference type="EMBL" id="RYDJ01000001">
    <property type="protein sequence ID" value="RTZ08212.1"/>
    <property type="molecule type" value="Genomic_DNA"/>
</dbReference>
<dbReference type="Proteomes" id="UP000280825">
    <property type="component" value="Unassembled WGS sequence"/>
</dbReference>
<accession>A0A3S0PL23</accession>
<dbReference type="RefSeq" id="WP_126561458.1">
    <property type="nucleotide sequence ID" value="NZ_RYDJ01000001.1"/>
</dbReference>
<organism evidence="1 2">
    <name type="scientific">Flavobacterium bomense</name>
    <dbReference type="NCBI Taxonomy" id="2497483"/>
    <lineage>
        <taxon>Bacteria</taxon>
        <taxon>Pseudomonadati</taxon>
        <taxon>Bacteroidota</taxon>
        <taxon>Flavobacteriia</taxon>
        <taxon>Flavobacteriales</taxon>
        <taxon>Flavobacteriaceae</taxon>
        <taxon>Flavobacterium</taxon>
    </lineage>
</organism>
<name>A0A3S0PL23_9FLAO</name>
<comment type="caution">
    <text evidence="1">The sequence shown here is derived from an EMBL/GenBank/DDBJ whole genome shotgun (WGS) entry which is preliminary data.</text>
</comment>
<gene>
    <name evidence="1" type="ORF">EKL98_02525</name>
</gene>
<evidence type="ECO:0000313" key="1">
    <source>
        <dbReference type="EMBL" id="RTZ08212.1"/>
    </source>
</evidence>
<sequence length="208" mass="23988">MEILFSKESVDVTNELTEKITIDIEKLTSITEDNILLHQKKIFNDYELNALEFDFISSKISMNNTALVPKSLFLSEGRSDNDLNGYITIKLEVSSSGTKGLLFKKPVDFKINHYIKGTFNKGIIEVELPTTIYWGEEEKKENELIPEKKILFNEQKKILKDYLILGKNDINKGIPEENIKLGVTILEILNKRRLKLKKGDDFDDFLNQ</sequence>